<reference evidence="2" key="1">
    <citation type="submission" date="2016-06" db="EMBL/GenBank/DDBJ databases">
        <title>Parallel loss of symbiosis genes in relatives of nitrogen-fixing non-legume Parasponia.</title>
        <authorList>
            <person name="Van Velzen R."/>
            <person name="Holmer R."/>
            <person name="Bu F."/>
            <person name="Rutten L."/>
            <person name="Van Zeijl A."/>
            <person name="Liu W."/>
            <person name="Santuari L."/>
            <person name="Cao Q."/>
            <person name="Sharma T."/>
            <person name="Shen D."/>
            <person name="Roswanjaya Y."/>
            <person name="Wardhani T."/>
            <person name="Kalhor M.S."/>
            <person name="Jansen J."/>
            <person name="Van den Hoogen J."/>
            <person name="Gungor B."/>
            <person name="Hartog M."/>
            <person name="Hontelez J."/>
            <person name="Verver J."/>
            <person name="Yang W.-C."/>
            <person name="Schijlen E."/>
            <person name="Repin R."/>
            <person name="Schilthuizen M."/>
            <person name="Schranz E."/>
            <person name="Heidstra R."/>
            <person name="Miyata K."/>
            <person name="Fedorova E."/>
            <person name="Kohlen W."/>
            <person name="Bisseling T."/>
            <person name="Smit S."/>
            <person name="Geurts R."/>
        </authorList>
    </citation>
    <scope>NUCLEOTIDE SEQUENCE [LARGE SCALE GENOMIC DNA]</scope>
    <source>
        <strain evidence="2">cv. WU1-14</strain>
    </source>
</reference>
<evidence type="ECO:0000313" key="1">
    <source>
        <dbReference type="EMBL" id="PON69405.1"/>
    </source>
</evidence>
<gene>
    <name evidence="1" type="ORF">PanWU01x14_088460</name>
</gene>
<sequence length="174" mass="19428">MITIFISNRPKSNPFPKKQFSAQKVPTSRKLSTKSQFILYKNVCHNKKKKNQSRQNITVLPHRSLGSTSAPLWSRTWTTSGRPWQAAMWRAVRPSISWKLTLVPESKSCLIPSMSPSLAKYISLTLESMASSAASTAKSFPRSGFSEDCLPRVNLGGSCWGWGLTSIDGLLFLY</sequence>
<comment type="caution">
    <text evidence="1">The sequence shown here is derived from an EMBL/GenBank/DDBJ whole genome shotgun (WGS) entry which is preliminary data.</text>
</comment>
<keyword evidence="2" id="KW-1185">Reference proteome</keyword>
<dbReference type="OrthoDB" id="10553241at2759"/>
<proteinExistence type="predicted"/>
<dbReference type="EMBL" id="JXTB01000056">
    <property type="protein sequence ID" value="PON69405.1"/>
    <property type="molecule type" value="Genomic_DNA"/>
</dbReference>
<name>A0A2P5D806_PARAD</name>
<protein>
    <submittedName>
        <fullName evidence="1">Uncharacterized protein</fullName>
    </submittedName>
</protein>
<dbReference type="Proteomes" id="UP000237105">
    <property type="component" value="Unassembled WGS sequence"/>
</dbReference>
<dbReference type="AlphaFoldDB" id="A0A2P5D806"/>
<evidence type="ECO:0000313" key="2">
    <source>
        <dbReference type="Proteomes" id="UP000237105"/>
    </source>
</evidence>
<organism evidence="1 2">
    <name type="scientific">Parasponia andersonii</name>
    <name type="common">Sponia andersonii</name>
    <dbReference type="NCBI Taxonomy" id="3476"/>
    <lineage>
        <taxon>Eukaryota</taxon>
        <taxon>Viridiplantae</taxon>
        <taxon>Streptophyta</taxon>
        <taxon>Embryophyta</taxon>
        <taxon>Tracheophyta</taxon>
        <taxon>Spermatophyta</taxon>
        <taxon>Magnoliopsida</taxon>
        <taxon>eudicotyledons</taxon>
        <taxon>Gunneridae</taxon>
        <taxon>Pentapetalae</taxon>
        <taxon>rosids</taxon>
        <taxon>fabids</taxon>
        <taxon>Rosales</taxon>
        <taxon>Cannabaceae</taxon>
        <taxon>Parasponia</taxon>
    </lineage>
</organism>
<accession>A0A2P5D806</accession>